<keyword evidence="6 8" id="KW-0472">Membrane</keyword>
<evidence type="ECO:0000256" key="5">
    <source>
        <dbReference type="ARBA" id="ARBA00022989"/>
    </source>
</evidence>
<reference evidence="9 10" key="1">
    <citation type="submission" date="2014-05" db="EMBL/GenBank/DDBJ databases">
        <title>Complete genome sequence of Corynebacterium marinum DSM 44953.</title>
        <authorList>
            <person name="Schaffert L."/>
            <person name="Albersmeier A."/>
            <person name="Kalinowski J."/>
            <person name="Ruckert C."/>
        </authorList>
    </citation>
    <scope>NUCLEOTIDE SEQUENCE [LARGE SCALE GENOMIC DNA]</scope>
    <source>
        <strain evidence="9 10">DSM 44953</strain>
    </source>
</reference>
<protein>
    <recommendedName>
        <fullName evidence="11">Integral membrane protein</fullName>
    </recommendedName>
</protein>
<evidence type="ECO:0000256" key="1">
    <source>
        <dbReference type="ARBA" id="ARBA00004651"/>
    </source>
</evidence>
<dbReference type="GO" id="GO:0016758">
    <property type="term" value="F:hexosyltransferase activity"/>
    <property type="evidence" value="ECO:0007669"/>
    <property type="project" value="InterPro"/>
</dbReference>
<dbReference type="STRING" id="1224162.B840_12100"/>
<comment type="subcellular location">
    <subcellularLocation>
        <location evidence="1">Cell membrane</location>
        <topology evidence="1">Multi-pass membrane protein</topology>
    </subcellularLocation>
</comment>
<feature type="transmembrane region" description="Helical" evidence="8">
    <location>
        <begin position="188"/>
        <end position="210"/>
    </location>
</feature>
<dbReference type="GO" id="GO:0005886">
    <property type="term" value="C:plasma membrane"/>
    <property type="evidence" value="ECO:0007669"/>
    <property type="project" value="UniProtKB-SubCell"/>
</dbReference>
<dbReference type="PIRSF" id="PIRSF010361">
    <property type="entry name" value="UCP010361"/>
    <property type="match status" value="1"/>
</dbReference>
<dbReference type="OrthoDB" id="3348156at2"/>
<keyword evidence="4 8" id="KW-0812">Transmembrane</keyword>
<dbReference type="Proteomes" id="UP000031928">
    <property type="component" value="Chromosome"/>
</dbReference>
<keyword evidence="3" id="KW-0808">Transferase</keyword>
<organism evidence="9 10">
    <name type="scientific">Corynebacterium marinum DSM 44953</name>
    <dbReference type="NCBI Taxonomy" id="1224162"/>
    <lineage>
        <taxon>Bacteria</taxon>
        <taxon>Bacillati</taxon>
        <taxon>Actinomycetota</taxon>
        <taxon>Actinomycetes</taxon>
        <taxon>Mycobacteriales</taxon>
        <taxon>Corynebacteriaceae</taxon>
        <taxon>Corynebacterium</taxon>
    </lineage>
</organism>
<feature type="transmembrane region" description="Helical" evidence="8">
    <location>
        <begin position="353"/>
        <end position="371"/>
    </location>
</feature>
<dbReference type="Pfam" id="PF09594">
    <property type="entry name" value="GT87"/>
    <property type="match status" value="1"/>
</dbReference>
<name>A0A0B6TQ10_9CORY</name>
<proteinExistence type="inferred from homology"/>
<evidence type="ECO:0000256" key="2">
    <source>
        <dbReference type="ARBA" id="ARBA00022475"/>
    </source>
</evidence>
<evidence type="ECO:0000313" key="10">
    <source>
        <dbReference type="Proteomes" id="UP000031928"/>
    </source>
</evidence>
<feature type="transmembrane region" description="Helical" evidence="8">
    <location>
        <begin position="160"/>
        <end position="181"/>
    </location>
</feature>
<feature type="transmembrane region" description="Helical" evidence="8">
    <location>
        <begin position="325"/>
        <end position="346"/>
    </location>
</feature>
<dbReference type="KEGG" id="cmq:B840_12100"/>
<keyword evidence="10" id="KW-1185">Reference proteome</keyword>
<evidence type="ECO:0000256" key="4">
    <source>
        <dbReference type="ARBA" id="ARBA00022692"/>
    </source>
</evidence>
<dbReference type="HOGENOM" id="CLU_028876_1_0_11"/>
<feature type="transmembrane region" description="Helical" evidence="8">
    <location>
        <begin position="422"/>
        <end position="444"/>
    </location>
</feature>
<evidence type="ECO:0000313" key="9">
    <source>
        <dbReference type="EMBL" id="AJK69988.1"/>
    </source>
</evidence>
<evidence type="ECO:0000256" key="8">
    <source>
        <dbReference type="SAM" id="Phobius"/>
    </source>
</evidence>
<evidence type="ECO:0008006" key="11">
    <source>
        <dbReference type="Google" id="ProtNLM"/>
    </source>
</evidence>
<evidence type="ECO:0000256" key="6">
    <source>
        <dbReference type="ARBA" id="ARBA00023136"/>
    </source>
</evidence>
<dbReference type="RefSeq" id="WP_042622312.1">
    <property type="nucleotide sequence ID" value="NZ_CP007790.1"/>
</dbReference>
<feature type="transmembrane region" description="Helical" evidence="8">
    <location>
        <begin position="230"/>
        <end position="257"/>
    </location>
</feature>
<feature type="transmembrane region" description="Helical" evidence="8">
    <location>
        <begin position="269"/>
        <end position="290"/>
    </location>
</feature>
<sequence>MRTLHPEERVSPALTEPVSGGVVSFLGGPVGRFAAVGRQRWWTPLRVLISVALVFLSFGFLSKARCLGGSQGEDGLISLNWSGNRQYVAACYNDITPLYSGRGLDQGGFPYAFSWVEGDLTRYLEYPVLAGLFQWLMAGLSRLTYPLIELTPLIIPAASWYFALTALAMSGMWVFTIRLVADLAGNRVWDTVLVAASPLVVVHAFTNWDIPSIMFVVGALHAVSRGRPGLAGVLIGLGTAFKLWPLYVLGAFLVLAVRDRRPAPFLTMLLTSAVTWLAVNLPVMVMYPAAWNEFLRLNSERGFEWTTIYALVSRNTLLPDMPVQVLNTVSFGLFAAACLAIAVLGLRARRRPRVAELVFLIVVAFLLFNKVWSPQYSLWLIVPAVLAFPRWRLLLAWMFVDALVWPLLMWHMLGTDNNGIPAGLLDVVLLARLVILAAMAVLVVRQMLGRGVDKVTAAHGGADPLAFPEPVPARP</sequence>
<feature type="transmembrane region" description="Helical" evidence="8">
    <location>
        <begin position="41"/>
        <end position="61"/>
    </location>
</feature>
<comment type="similarity">
    <text evidence="7">Belongs to the glycosyltransferase 87 family.</text>
</comment>
<evidence type="ECO:0000256" key="7">
    <source>
        <dbReference type="ARBA" id="ARBA00024033"/>
    </source>
</evidence>
<keyword evidence="2" id="KW-1003">Cell membrane</keyword>
<evidence type="ECO:0000256" key="3">
    <source>
        <dbReference type="ARBA" id="ARBA00022679"/>
    </source>
</evidence>
<dbReference type="EMBL" id="CP007790">
    <property type="protein sequence ID" value="AJK69988.1"/>
    <property type="molecule type" value="Genomic_DNA"/>
</dbReference>
<gene>
    <name evidence="9" type="ORF">B840_12100</name>
</gene>
<dbReference type="AlphaFoldDB" id="A0A0B6TQ10"/>
<keyword evidence="5 8" id="KW-1133">Transmembrane helix</keyword>
<dbReference type="InterPro" id="IPR018584">
    <property type="entry name" value="GT87"/>
</dbReference>
<dbReference type="InterPro" id="IPR016570">
    <property type="entry name" value="UCP010361"/>
</dbReference>
<accession>A0A0B6TQ10</accession>